<feature type="transmembrane region" description="Helical" evidence="6">
    <location>
        <begin position="261"/>
        <end position="278"/>
    </location>
</feature>
<name>A0A9W6Q1F8_9ACTN</name>
<feature type="transmembrane region" description="Helical" evidence="6">
    <location>
        <begin position="119"/>
        <end position="142"/>
    </location>
</feature>
<evidence type="ECO:0000256" key="5">
    <source>
        <dbReference type="ARBA" id="ARBA00023136"/>
    </source>
</evidence>
<dbReference type="AlphaFoldDB" id="A0A9W6Q1F8"/>
<dbReference type="EMBL" id="BSSA01000001">
    <property type="protein sequence ID" value="GLW68204.1"/>
    <property type="molecule type" value="Genomic_DNA"/>
</dbReference>
<dbReference type="PANTHER" id="PTHR30250:SF11">
    <property type="entry name" value="O-ANTIGEN TRANSPORTER-RELATED"/>
    <property type="match status" value="1"/>
</dbReference>
<proteinExistence type="predicted"/>
<comment type="subcellular location">
    <subcellularLocation>
        <location evidence="1">Cell membrane</location>
        <topology evidence="1">Multi-pass membrane protein</topology>
    </subcellularLocation>
</comment>
<feature type="transmembrane region" description="Helical" evidence="6">
    <location>
        <begin position="367"/>
        <end position="387"/>
    </location>
</feature>
<feature type="transmembrane region" description="Helical" evidence="6">
    <location>
        <begin position="426"/>
        <end position="446"/>
    </location>
</feature>
<feature type="transmembrane region" description="Helical" evidence="6">
    <location>
        <begin position="211"/>
        <end position="230"/>
    </location>
</feature>
<dbReference type="PANTHER" id="PTHR30250">
    <property type="entry name" value="PST FAMILY PREDICTED COLANIC ACID TRANSPORTER"/>
    <property type="match status" value="1"/>
</dbReference>
<dbReference type="GO" id="GO:0005886">
    <property type="term" value="C:plasma membrane"/>
    <property type="evidence" value="ECO:0007669"/>
    <property type="project" value="UniProtKB-SubCell"/>
</dbReference>
<feature type="transmembrane region" description="Helical" evidence="6">
    <location>
        <begin position="399"/>
        <end position="420"/>
    </location>
</feature>
<evidence type="ECO:0000256" key="6">
    <source>
        <dbReference type="SAM" id="Phobius"/>
    </source>
</evidence>
<reference evidence="7" key="1">
    <citation type="submission" date="2023-02" db="EMBL/GenBank/DDBJ databases">
        <title>Kitasatospora phosalacinea NBRC 14627.</title>
        <authorList>
            <person name="Ichikawa N."/>
            <person name="Sato H."/>
            <person name="Tonouchi N."/>
        </authorList>
    </citation>
    <scope>NUCLEOTIDE SEQUENCE</scope>
    <source>
        <strain evidence="7">NBRC 14627</strain>
    </source>
</reference>
<dbReference type="RefSeq" id="WP_285732946.1">
    <property type="nucleotide sequence ID" value="NZ_BSSA01000001.1"/>
</dbReference>
<keyword evidence="4 6" id="KW-1133">Transmembrane helix</keyword>
<dbReference type="InterPro" id="IPR050833">
    <property type="entry name" value="Poly_Biosynth_Transport"/>
</dbReference>
<accession>A0A9W6Q1F8</accession>
<evidence type="ECO:0000313" key="7">
    <source>
        <dbReference type="EMBL" id="GLW68204.1"/>
    </source>
</evidence>
<feature type="transmembrane region" description="Helical" evidence="6">
    <location>
        <begin position="181"/>
        <end position="205"/>
    </location>
</feature>
<evidence type="ECO:0000256" key="3">
    <source>
        <dbReference type="ARBA" id="ARBA00022692"/>
    </source>
</evidence>
<keyword evidence="5 6" id="KW-0472">Membrane</keyword>
<comment type="caution">
    <text evidence="7">The sequence shown here is derived from an EMBL/GenBank/DDBJ whole genome shotgun (WGS) entry which is preliminary data.</text>
</comment>
<feature type="transmembrane region" description="Helical" evidence="6">
    <location>
        <begin position="79"/>
        <end position="98"/>
    </location>
</feature>
<gene>
    <name evidence="7" type="ORF">Kpho02_05030</name>
</gene>
<feature type="transmembrane region" description="Helical" evidence="6">
    <location>
        <begin position="46"/>
        <end position="67"/>
    </location>
</feature>
<feature type="transmembrane region" description="Helical" evidence="6">
    <location>
        <begin position="334"/>
        <end position="355"/>
    </location>
</feature>
<feature type="transmembrane region" description="Helical" evidence="6">
    <location>
        <begin position="290"/>
        <end position="313"/>
    </location>
</feature>
<protein>
    <submittedName>
        <fullName evidence="7">Uncharacterized protein</fullName>
    </submittedName>
</protein>
<evidence type="ECO:0000256" key="1">
    <source>
        <dbReference type="ARBA" id="ARBA00004651"/>
    </source>
</evidence>
<evidence type="ECO:0000313" key="8">
    <source>
        <dbReference type="Proteomes" id="UP001165041"/>
    </source>
</evidence>
<keyword evidence="2" id="KW-1003">Cell membrane</keyword>
<feature type="transmembrane region" description="Helical" evidence="6">
    <location>
        <begin position="148"/>
        <end position="169"/>
    </location>
</feature>
<sequence>MSAVDRRARCACPVELPCECSYPTLLRAGTRALLARSRREPLLHNGHLLAASSLLSAGLGSLFWILATRSYSAADVGRSYAALSATMFLSTLGSLNLGDALVRFVPTAGRRTRALVLRSYLVSTTVSAVVAVAFLLLVPVVAPDLGELRRPVLAVSFVAATAGYSVFVLQDGALTGVRRAGWVLGENTVFAVAKAALLALCAAFAVGTGILLSWAAALVLAIVLTNAVLFRSAIPAHRSAPVDEREAPPTERIARWAGADYLGNLCTFAAATVLPLMVLDRLGADGSAYYSLAFVIASTLYVAAFSMGHSLVVEGSRDPARLAEHARRLLRHSTLLVTAAALPIAAAAPWILGLFGPDYAEHGTTALRLMVLSAIPNTVPNVVLQVARVRRALPWMIGIRLAFAVVVIALTAVLLPTFGLTGIGCAWLIAECALALPLLAALPRVLGPAPLPGRPRPHPEEEPT</sequence>
<evidence type="ECO:0000256" key="4">
    <source>
        <dbReference type="ARBA" id="ARBA00022989"/>
    </source>
</evidence>
<keyword evidence="3 6" id="KW-0812">Transmembrane</keyword>
<dbReference type="Proteomes" id="UP001165041">
    <property type="component" value="Unassembled WGS sequence"/>
</dbReference>
<evidence type="ECO:0000256" key="2">
    <source>
        <dbReference type="ARBA" id="ARBA00022475"/>
    </source>
</evidence>
<organism evidence="7 8">
    <name type="scientific">Kitasatospora phosalacinea</name>
    <dbReference type="NCBI Taxonomy" id="2065"/>
    <lineage>
        <taxon>Bacteria</taxon>
        <taxon>Bacillati</taxon>
        <taxon>Actinomycetota</taxon>
        <taxon>Actinomycetes</taxon>
        <taxon>Kitasatosporales</taxon>
        <taxon>Streptomycetaceae</taxon>
        <taxon>Kitasatospora</taxon>
    </lineage>
</organism>